<feature type="compositionally biased region" description="Basic and acidic residues" evidence="1">
    <location>
        <begin position="179"/>
        <end position="189"/>
    </location>
</feature>
<gene>
    <name evidence="2" type="ORF">SAMN04488535_0696</name>
</gene>
<dbReference type="InterPro" id="IPR036182">
    <property type="entry name" value="PCuAC_sf"/>
</dbReference>
<reference evidence="3" key="1">
    <citation type="submission" date="2016-10" db="EMBL/GenBank/DDBJ databases">
        <authorList>
            <person name="Varghese N."/>
            <person name="Submissions S."/>
        </authorList>
    </citation>
    <scope>NUCLEOTIDE SEQUENCE [LARGE SCALE GENOMIC DNA]</scope>
    <source>
        <strain evidence="3">DSM 20632</strain>
    </source>
</reference>
<evidence type="ECO:0008006" key="4">
    <source>
        <dbReference type="Google" id="ProtNLM"/>
    </source>
</evidence>
<sequence>MTVDLNNRVITTVAAIAAAGSLLAGCSPSDRPTAEPSSSAQTSAATAAALTFDNAVVRAKEAGEEMPMTAIFGTLTNPTAADITLRGFSTSLGDARYEIHKTENGVMSPVDGGLVIPAGESVELAPGGFHLMILDFPSEIAAGETVDLTLDTDAGDIDVPGVQVRSMSPGHESYGDMAGHADHADHMNH</sequence>
<dbReference type="InterPro" id="IPR058248">
    <property type="entry name" value="Lxx211020-like"/>
</dbReference>
<protein>
    <recommendedName>
        <fullName evidence="4">Copper(I)-binding protein</fullName>
    </recommendedName>
</protein>
<dbReference type="EMBL" id="LT629700">
    <property type="protein sequence ID" value="SDL76281.1"/>
    <property type="molecule type" value="Genomic_DNA"/>
</dbReference>
<dbReference type="AlphaFoldDB" id="A0A1G9MQH9"/>
<dbReference type="OrthoDB" id="9796962at2"/>
<dbReference type="Pfam" id="PF04314">
    <property type="entry name" value="PCuAC"/>
    <property type="match status" value="1"/>
</dbReference>
<dbReference type="STRING" id="38302.SAMN04488535_0696"/>
<dbReference type="Proteomes" id="UP000199350">
    <property type="component" value="Chromosome I"/>
</dbReference>
<evidence type="ECO:0000313" key="3">
    <source>
        <dbReference type="Proteomes" id="UP000199350"/>
    </source>
</evidence>
<keyword evidence="3" id="KW-1185">Reference proteome</keyword>
<dbReference type="RefSeq" id="WP_092148778.1">
    <property type="nucleotide sequence ID" value="NZ_LT629700.1"/>
</dbReference>
<proteinExistence type="predicted"/>
<evidence type="ECO:0000256" key="1">
    <source>
        <dbReference type="SAM" id="MobiDB-lite"/>
    </source>
</evidence>
<organism evidence="2 3">
    <name type="scientific">Corynebacterium mycetoides</name>
    <dbReference type="NCBI Taxonomy" id="38302"/>
    <lineage>
        <taxon>Bacteria</taxon>
        <taxon>Bacillati</taxon>
        <taxon>Actinomycetota</taxon>
        <taxon>Actinomycetes</taxon>
        <taxon>Mycobacteriales</taxon>
        <taxon>Corynebacteriaceae</taxon>
        <taxon>Corynebacterium</taxon>
    </lineage>
</organism>
<name>A0A1G9MQH9_9CORY</name>
<dbReference type="Gene3D" id="2.60.40.1890">
    <property type="entry name" value="PCu(A)C copper chaperone"/>
    <property type="match status" value="1"/>
</dbReference>
<dbReference type="SUPFAM" id="SSF110087">
    <property type="entry name" value="DR1885-like metal-binding protein"/>
    <property type="match status" value="1"/>
</dbReference>
<dbReference type="PANTHER" id="PTHR36302">
    <property type="entry name" value="BLR7088 PROTEIN"/>
    <property type="match status" value="1"/>
</dbReference>
<dbReference type="InterPro" id="IPR007410">
    <property type="entry name" value="LpqE-like"/>
</dbReference>
<feature type="region of interest" description="Disordered" evidence="1">
    <location>
        <begin position="167"/>
        <end position="189"/>
    </location>
</feature>
<evidence type="ECO:0000313" key="2">
    <source>
        <dbReference type="EMBL" id="SDL76281.1"/>
    </source>
</evidence>
<dbReference type="PANTHER" id="PTHR36302:SF1">
    <property type="entry name" value="COPPER CHAPERONE PCU(A)C"/>
    <property type="match status" value="1"/>
</dbReference>
<accession>A0A1G9MQH9</accession>